<name>R9TFX2_9CAUD</name>
<dbReference type="EMBL" id="HQ317393">
    <property type="protein sequence ID" value="AGN30359.1"/>
    <property type="molecule type" value="Genomic_DNA"/>
</dbReference>
<keyword evidence="2" id="KW-1185">Reference proteome</keyword>
<proteinExistence type="predicted"/>
<dbReference type="KEGG" id="vg:15926819"/>
<dbReference type="RefSeq" id="YP_008125508.1">
    <property type="nucleotide sequence ID" value="NC_021529.2"/>
</dbReference>
<protein>
    <submittedName>
        <fullName evidence="1">Uncharacterized protein</fullName>
    </submittedName>
</protein>
<evidence type="ECO:0000313" key="2">
    <source>
        <dbReference type="Proteomes" id="UP000201461"/>
    </source>
</evidence>
<gene>
    <name evidence="1" type="ORF">VPFG_00362</name>
</gene>
<evidence type="ECO:0000313" key="1">
    <source>
        <dbReference type="EMBL" id="AGN30359.1"/>
    </source>
</evidence>
<dbReference type="GeneID" id="15926819"/>
<dbReference type="Proteomes" id="UP000201461">
    <property type="component" value="Segment"/>
</dbReference>
<accession>R9TFX2</accession>
<sequence length="100" mass="11752">MYIHGKKIHLICCPCNAVDSRTGEVIHGSSLNAAHVEVRSLIIPITDDMHRIDFYWLIERAIEHEQIKRHKNEMSEFAHFYLYAVLPVDEQNIKIRFATY</sequence>
<organism evidence="1 2">
    <name type="scientific">Vibrio phage nt-1</name>
    <dbReference type="NCBI Taxonomy" id="115992"/>
    <lineage>
        <taxon>Viruses</taxon>
        <taxon>Duplodnaviria</taxon>
        <taxon>Heunggongvirae</taxon>
        <taxon>Uroviricota</taxon>
        <taxon>Caudoviricetes</taxon>
        <taxon>Pantevenvirales</taxon>
        <taxon>Straboviridae</taxon>
        <taxon>Mylasvirus</taxon>
        <taxon>Mylasvirus persius</taxon>
    </lineage>
</organism>
<reference evidence="1 2" key="1">
    <citation type="journal article" date="2014" name="Genome Biol. Evol.">
        <title>Composite Conserved Promoter-Terminator Motifs (PeSLs) that Mediate Modular Shuffling in the Diverse T4-Like Myoviruses.</title>
        <authorList>
            <person name="Comeau A.M."/>
            <person name="Arbiol C."/>
            <person name="Krisch H.M."/>
        </authorList>
    </citation>
    <scope>NUCLEOTIDE SEQUENCE [LARGE SCALE GENOMIC DNA]</scope>
</reference>